<keyword evidence="1" id="KW-0812">Transmembrane</keyword>
<evidence type="ECO:0000313" key="2">
    <source>
        <dbReference type="EMBL" id="TMQ97798.1"/>
    </source>
</evidence>
<feature type="transmembrane region" description="Helical" evidence="1">
    <location>
        <begin position="58"/>
        <end position="82"/>
    </location>
</feature>
<comment type="caution">
    <text evidence="2">The sequence shown here is derived from an EMBL/GenBank/DDBJ whole genome shotgun (WGS) entry which is preliminary data.</text>
</comment>
<dbReference type="RefSeq" id="WP_138646633.1">
    <property type="nucleotide sequence ID" value="NZ_VCKW01000098.1"/>
</dbReference>
<keyword evidence="3" id="KW-1185">Reference proteome</keyword>
<feature type="transmembrane region" description="Helical" evidence="1">
    <location>
        <begin position="89"/>
        <end position="112"/>
    </location>
</feature>
<dbReference type="EMBL" id="VCKW01000098">
    <property type="protein sequence ID" value="TMQ97798.1"/>
    <property type="molecule type" value="Genomic_DNA"/>
</dbReference>
<accession>A0A5C4JAQ5</accession>
<feature type="transmembrane region" description="Helical" evidence="1">
    <location>
        <begin position="197"/>
        <end position="215"/>
    </location>
</feature>
<protein>
    <submittedName>
        <fullName evidence="2">Uncharacterized protein</fullName>
    </submittedName>
</protein>
<evidence type="ECO:0000256" key="1">
    <source>
        <dbReference type="SAM" id="Phobius"/>
    </source>
</evidence>
<dbReference type="AlphaFoldDB" id="A0A5C4JAQ5"/>
<reference evidence="2 3" key="1">
    <citation type="submission" date="2019-05" db="EMBL/GenBank/DDBJ databases">
        <title>Draft genome sequence of Actinomadura sp. 14C53.</title>
        <authorList>
            <person name="Saricaoglu S."/>
            <person name="Isik K."/>
        </authorList>
    </citation>
    <scope>NUCLEOTIDE SEQUENCE [LARGE SCALE GENOMIC DNA]</scope>
    <source>
        <strain evidence="2 3">14C53</strain>
    </source>
</reference>
<keyword evidence="1" id="KW-1133">Transmembrane helix</keyword>
<proteinExistence type="predicted"/>
<name>A0A5C4JAQ5_9ACTN</name>
<sequence length="223" mass="24001">MSVGYEPWEPEVLQSARDALRRAEGRRARWGYGLLGAGWLALAMATVTAFTLDVPANTMVAVAVAACAVGGVCVGIGCWVVLGSVNKRWVGGGFLAIVLTTPMALLLASAMVDARTEQEPCKVASVSVETRDAYYRHYHYQTACPTGTYKVVDGPSGRGAEPSRKYARGEFVRVSHDRATDERRIIDGTSSIPGKTLFSVGSALMAALTALVLFLRHRHVRDN</sequence>
<feature type="transmembrane region" description="Helical" evidence="1">
    <location>
        <begin position="30"/>
        <end position="52"/>
    </location>
</feature>
<dbReference type="Proteomes" id="UP000309174">
    <property type="component" value="Unassembled WGS sequence"/>
</dbReference>
<keyword evidence="1" id="KW-0472">Membrane</keyword>
<evidence type="ECO:0000313" key="3">
    <source>
        <dbReference type="Proteomes" id="UP000309174"/>
    </source>
</evidence>
<gene>
    <name evidence="2" type="ORF">ETD83_19830</name>
</gene>
<organism evidence="2 3">
    <name type="scientific">Actinomadura soli</name>
    <dbReference type="NCBI Taxonomy" id="2508997"/>
    <lineage>
        <taxon>Bacteria</taxon>
        <taxon>Bacillati</taxon>
        <taxon>Actinomycetota</taxon>
        <taxon>Actinomycetes</taxon>
        <taxon>Streptosporangiales</taxon>
        <taxon>Thermomonosporaceae</taxon>
        <taxon>Actinomadura</taxon>
    </lineage>
</organism>